<dbReference type="Proteomes" id="UP001202281">
    <property type="component" value="Unassembled WGS sequence"/>
</dbReference>
<gene>
    <name evidence="3" type="ORF">MTR66_05795</name>
</gene>
<dbReference type="HAMAP" id="MF_00048">
    <property type="entry name" value="UPF0102"/>
    <property type="match status" value="1"/>
</dbReference>
<evidence type="ECO:0000256" key="2">
    <source>
        <dbReference type="HAMAP-Rule" id="MF_00048"/>
    </source>
</evidence>
<keyword evidence="4" id="KW-1185">Reference proteome</keyword>
<comment type="caution">
    <text evidence="3">The sequence shown here is derived from an EMBL/GenBank/DDBJ whole genome shotgun (WGS) entry which is preliminary data.</text>
</comment>
<evidence type="ECO:0000313" key="3">
    <source>
        <dbReference type="EMBL" id="MCJ2186329.1"/>
    </source>
</evidence>
<dbReference type="InterPro" id="IPR003509">
    <property type="entry name" value="UPF0102_YraN-like"/>
</dbReference>
<dbReference type="RefSeq" id="WP_243918669.1">
    <property type="nucleotide sequence ID" value="NZ_JALHLG010000005.1"/>
</dbReference>
<dbReference type="InterPro" id="IPR011856">
    <property type="entry name" value="tRNA_endonuc-like_dom_sf"/>
</dbReference>
<reference evidence="3 4" key="1">
    <citation type="submission" date="2022-04" db="EMBL/GenBank/DDBJ databases">
        <title>Identification of a novel bacterium isolated from mangrove sediments.</title>
        <authorList>
            <person name="Pan X."/>
        </authorList>
    </citation>
    <scope>NUCLEOTIDE SEQUENCE [LARGE SCALE GENOMIC DNA]</scope>
    <source>
        <strain evidence="3 4">B2638</strain>
    </source>
</reference>
<evidence type="ECO:0000256" key="1">
    <source>
        <dbReference type="ARBA" id="ARBA00006738"/>
    </source>
</evidence>
<dbReference type="PANTHER" id="PTHR34039:SF1">
    <property type="entry name" value="UPF0102 PROTEIN YRAN"/>
    <property type="match status" value="1"/>
</dbReference>
<dbReference type="InterPro" id="IPR011335">
    <property type="entry name" value="Restrct_endonuc-II-like"/>
</dbReference>
<comment type="similarity">
    <text evidence="1 2">Belongs to the UPF0102 family.</text>
</comment>
<protein>
    <recommendedName>
        <fullName evidence="2">UPF0102 protein MTR66_05795</fullName>
    </recommendedName>
</protein>
<organism evidence="3 4">
    <name type="scientific">Novosphingobium beihaiensis</name>
    <dbReference type="NCBI Taxonomy" id="2930389"/>
    <lineage>
        <taxon>Bacteria</taxon>
        <taxon>Pseudomonadati</taxon>
        <taxon>Pseudomonadota</taxon>
        <taxon>Alphaproteobacteria</taxon>
        <taxon>Sphingomonadales</taxon>
        <taxon>Sphingomonadaceae</taxon>
        <taxon>Novosphingobium</taxon>
    </lineage>
</organism>
<dbReference type="Gene3D" id="3.40.1350.10">
    <property type="match status" value="1"/>
</dbReference>
<dbReference type="EMBL" id="JALHLG010000005">
    <property type="protein sequence ID" value="MCJ2186329.1"/>
    <property type="molecule type" value="Genomic_DNA"/>
</dbReference>
<dbReference type="SUPFAM" id="SSF52980">
    <property type="entry name" value="Restriction endonuclease-like"/>
    <property type="match status" value="1"/>
</dbReference>
<sequence length="120" mass="13280">MTRNRAGAEKAGRRGEGLAALYLRLGGWRILARRVRTARGEVDIVARRGRTLCFVEVKWRASGSALDHAVTVANLRRIAAAAETIAPRFARPGDSQRIDVLLMAPGRWPRRLVNVWQPGA</sequence>
<accession>A0ABT0BNN9</accession>
<name>A0ABT0BNN9_9SPHN</name>
<proteinExistence type="inferred from homology"/>
<dbReference type="Pfam" id="PF02021">
    <property type="entry name" value="UPF0102"/>
    <property type="match status" value="1"/>
</dbReference>
<evidence type="ECO:0000313" key="4">
    <source>
        <dbReference type="Proteomes" id="UP001202281"/>
    </source>
</evidence>
<dbReference type="PANTHER" id="PTHR34039">
    <property type="entry name" value="UPF0102 PROTEIN YRAN"/>
    <property type="match status" value="1"/>
</dbReference>